<protein>
    <submittedName>
        <fullName evidence="2">Uncharacterized protein</fullName>
    </submittedName>
</protein>
<dbReference type="AlphaFoldDB" id="A0A9Q8SIP5"/>
<dbReference type="GeneID" id="73337186"/>
<feature type="region of interest" description="Disordered" evidence="1">
    <location>
        <begin position="1"/>
        <end position="31"/>
    </location>
</feature>
<accession>A0A9Q8SIP5</accession>
<keyword evidence="3" id="KW-1185">Reference proteome</keyword>
<name>A0A9Q8SIP5_9PEZI</name>
<dbReference type="KEGG" id="clup:CLUP02_03151"/>
<dbReference type="RefSeq" id="XP_049139319.1">
    <property type="nucleotide sequence ID" value="XM_049282176.1"/>
</dbReference>
<organism evidence="2 3">
    <name type="scientific">Colletotrichum lupini</name>
    <dbReference type="NCBI Taxonomy" id="145971"/>
    <lineage>
        <taxon>Eukaryota</taxon>
        <taxon>Fungi</taxon>
        <taxon>Dikarya</taxon>
        <taxon>Ascomycota</taxon>
        <taxon>Pezizomycotina</taxon>
        <taxon>Sordariomycetes</taxon>
        <taxon>Hypocreomycetidae</taxon>
        <taxon>Glomerellales</taxon>
        <taxon>Glomerellaceae</taxon>
        <taxon>Colletotrichum</taxon>
        <taxon>Colletotrichum acutatum species complex</taxon>
    </lineage>
</organism>
<sequence>MLQSCCSPASIPNAGPASAESSNPVPRMHAFPKKSRSAQGLLLKLAQVFRACLLRAVSCHILCRESDYHRSMGRK</sequence>
<reference evidence="2" key="1">
    <citation type="journal article" date="2021" name="Mol. Plant Microbe Interact.">
        <title>Complete Genome Sequence of the Plant-Pathogenic Fungus Colletotrichum lupini.</title>
        <authorList>
            <person name="Baroncelli R."/>
            <person name="Pensec F."/>
            <person name="Da Lio D."/>
            <person name="Boufleur T."/>
            <person name="Vicente I."/>
            <person name="Sarrocco S."/>
            <person name="Picot A."/>
            <person name="Baraldi E."/>
            <person name="Sukno S."/>
            <person name="Thon M."/>
            <person name="Le Floch G."/>
        </authorList>
    </citation>
    <scope>NUCLEOTIDE SEQUENCE</scope>
    <source>
        <strain evidence="2">IMI 504893</strain>
    </source>
</reference>
<proteinExistence type="predicted"/>
<gene>
    <name evidence="2" type="ORF">CLUP02_03151</name>
</gene>
<evidence type="ECO:0000313" key="2">
    <source>
        <dbReference type="EMBL" id="UQC77680.1"/>
    </source>
</evidence>
<dbReference type="EMBL" id="CP019474">
    <property type="protein sequence ID" value="UQC77680.1"/>
    <property type="molecule type" value="Genomic_DNA"/>
</dbReference>
<evidence type="ECO:0000256" key="1">
    <source>
        <dbReference type="SAM" id="MobiDB-lite"/>
    </source>
</evidence>
<dbReference type="Proteomes" id="UP000830671">
    <property type="component" value="Chromosome 2"/>
</dbReference>
<evidence type="ECO:0000313" key="3">
    <source>
        <dbReference type="Proteomes" id="UP000830671"/>
    </source>
</evidence>